<gene>
    <name evidence="3" type="ORF">NX786_26225</name>
</gene>
<organism evidence="3 4">
    <name type="scientific">Telluria mixta</name>
    <dbReference type="NCBI Taxonomy" id="34071"/>
    <lineage>
        <taxon>Bacteria</taxon>
        <taxon>Pseudomonadati</taxon>
        <taxon>Pseudomonadota</taxon>
        <taxon>Betaproteobacteria</taxon>
        <taxon>Burkholderiales</taxon>
        <taxon>Oxalobacteraceae</taxon>
        <taxon>Telluria group</taxon>
        <taxon>Telluria</taxon>
    </lineage>
</organism>
<proteinExistence type="predicted"/>
<name>A0ABT2C644_9BURK</name>
<feature type="compositionally biased region" description="Pro residues" evidence="1">
    <location>
        <begin position="607"/>
        <end position="638"/>
    </location>
</feature>
<feature type="compositionally biased region" description="Low complexity" evidence="1">
    <location>
        <begin position="519"/>
        <end position="534"/>
    </location>
</feature>
<dbReference type="RefSeq" id="WP_259451842.1">
    <property type="nucleotide sequence ID" value="NZ_CP119520.1"/>
</dbReference>
<feature type="compositionally biased region" description="Basic and acidic residues" evidence="1">
    <location>
        <begin position="420"/>
        <end position="434"/>
    </location>
</feature>
<evidence type="ECO:0000313" key="4">
    <source>
        <dbReference type="Proteomes" id="UP001165263"/>
    </source>
</evidence>
<dbReference type="Pfam" id="PF20245">
    <property type="entry name" value="DUF6600"/>
    <property type="match status" value="1"/>
</dbReference>
<feature type="compositionally biased region" description="Basic and acidic residues" evidence="1">
    <location>
        <begin position="444"/>
        <end position="474"/>
    </location>
</feature>
<feature type="compositionally biased region" description="Low complexity" evidence="1">
    <location>
        <begin position="567"/>
        <end position="584"/>
    </location>
</feature>
<sequence>MPNRVAKTAVLLAFSTLTALAVAADPPARVGRVALAQGQVTIGSDVGAEMMAAQVNWPVTSGNTISTAAGSRTELRVGSTSIRLDGDSSMEVLQMDDEGLRLRLHYGSASVRVLNADIVAGFELETPQARVRLQQPGRLRVDAERVRDTSFVTVFDGTALVEDGDSQLTLRAGRRAEVGDADVRTMAAVRDSFDEWALTRDRYEDNAASSRYVTTEMTGYEDLDRYGSWREDPEYGPLWIPTVASTWVPYRDGSWTWLDPWGWTWVDNAPWGYAPFHYGRWVQVRNRWAWAPGRRHEHLVWAPALVGWVGGSGWNVTFRDRNRPMPAAGWYPLTPHDRYVPTWRAPDHHLRWLNEHVRDNPRRPRDYRPQGLTVVPQDRFDRPGRVNVPRTPITTVPPVLVHNVPAGTPPAAPVLPNRPNRPDRPDRPDRDGDGIRGPVGIARMEGRHVDPGRERRIETARAERARAERDEFIARRQQGQVITAPPSQGLPVTSPTPHLPPQPLSTVTSPTPHLPPQPLSTTSPTIQQPQTVPPAGDSRIWLRDRMERDARRDERREQFEEMRRNRQQMQPQVQPQPQPMMAAPQPQPQPQPRFERPAPAPAQMAPRPAPIAAPAPPPVQMAPRPAPAAAPAPAPAPAPARSEERRHVDQRGRDQKER</sequence>
<evidence type="ECO:0008006" key="5">
    <source>
        <dbReference type="Google" id="ProtNLM"/>
    </source>
</evidence>
<accession>A0ABT2C644</accession>
<feature type="compositionally biased region" description="Basic and acidic residues" evidence="1">
    <location>
        <begin position="540"/>
        <end position="564"/>
    </location>
</feature>
<dbReference type="InterPro" id="IPR046535">
    <property type="entry name" value="DUF6600"/>
</dbReference>
<feature type="compositionally biased region" description="Basic and acidic residues" evidence="1">
    <location>
        <begin position="641"/>
        <end position="658"/>
    </location>
</feature>
<comment type="caution">
    <text evidence="3">The sequence shown here is derived from an EMBL/GenBank/DDBJ whole genome shotgun (WGS) entry which is preliminary data.</text>
</comment>
<feature type="region of interest" description="Disordered" evidence="1">
    <location>
        <begin position="399"/>
        <end position="658"/>
    </location>
</feature>
<feature type="signal peptide" evidence="2">
    <location>
        <begin position="1"/>
        <end position="23"/>
    </location>
</feature>
<evidence type="ECO:0000256" key="1">
    <source>
        <dbReference type="SAM" id="MobiDB-lite"/>
    </source>
</evidence>
<dbReference type="PANTHER" id="PTHR38731">
    <property type="entry name" value="LIPL45-RELATED LIPOPROTEIN-RELATED"/>
    <property type="match status" value="1"/>
</dbReference>
<dbReference type="EMBL" id="JANUHC010000011">
    <property type="protein sequence ID" value="MCS0632835.1"/>
    <property type="molecule type" value="Genomic_DNA"/>
</dbReference>
<feature type="chain" id="PRO_5045131192" description="FecR protein domain-containing protein" evidence="2">
    <location>
        <begin position="24"/>
        <end position="658"/>
    </location>
</feature>
<protein>
    <recommendedName>
        <fullName evidence="5">FecR protein domain-containing protein</fullName>
    </recommendedName>
</protein>
<evidence type="ECO:0000256" key="2">
    <source>
        <dbReference type="SAM" id="SignalP"/>
    </source>
</evidence>
<dbReference type="Proteomes" id="UP001165263">
    <property type="component" value="Unassembled WGS sequence"/>
</dbReference>
<keyword evidence="4" id="KW-1185">Reference proteome</keyword>
<keyword evidence="2" id="KW-0732">Signal</keyword>
<evidence type="ECO:0000313" key="3">
    <source>
        <dbReference type="EMBL" id="MCS0632835.1"/>
    </source>
</evidence>
<reference evidence="3" key="1">
    <citation type="submission" date="2022-08" db="EMBL/GenBank/DDBJ databases">
        <title>Reclassification of Massilia species as members of the genera Telluria, Duganella, Pseudoduganella, Mokoshia gen. nov. and Zemynaea gen. nov. using orthogonal and non-orthogonal genome-based approaches.</title>
        <authorList>
            <person name="Bowman J.P."/>
        </authorList>
    </citation>
    <scope>NUCLEOTIDE SEQUENCE</scope>
    <source>
        <strain evidence="3">LMG 11547</strain>
    </source>
</reference>